<dbReference type="GO" id="GO:0031391">
    <property type="term" value="C:Elg1 RFC-like complex"/>
    <property type="evidence" value="ECO:0007669"/>
    <property type="project" value="UniProtKB-ARBA"/>
</dbReference>
<evidence type="ECO:0000256" key="6">
    <source>
        <dbReference type="ARBA" id="ARBA00023242"/>
    </source>
</evidence>
<keyword evidence="3" id="KW-0235">DNA replication</keyword>
<dbReference type="GO" id="GO:0003677">
    <property type="term" value="F:DNA binding"/>
    <property type="evidence" value="ECO:0007669"/>
    <property type="project" value="InterPro"/>
</dbReference>
<feature type="compositionally biased region" description="Low complexity" evidence="8">
    <location>
        <begin position="12"/>
        <end position="24"/>
    </location>
</feature>
<proteinExistence type="inferred from homology"/>
<accession>A0AAD4F353</accession>
<dbReference type="EMBL" id="JAHCVI010000001">
    <property type="protein sequence ID" value="KAG7292221.1"/>
    <property type="molecule type" value="Genomic_DNA"/>
</dbReference>
<dbReference type="GO" id="GO:0005524">
    <property type="term" value="F:ATP binding"/>
    <property type="evidence" value="ECO:0007669"/>
    <property type="project" value="UniProtKB-KW"/>
</dbReference>
<dbReference type="Pfam" id="PF21960">
    <property type="entry name" value="RCF1-5-like_lid"/>
    <property type="match status" value="1"/>
</dbReference>
<dbReference type="Pfam" id="PF00004">
    <property type="entry name" value="AAA"/>
    <property type="match status" value="1"/>
</dbReference>
<sequence length="383" mass="42166">MSSFFDLKARKAAAANGTASSSTEKQTKETTRVQPWVEKYRPKTLSDVTAQDHTITVLERTLQASNLPHMLFYGPPGTGKTSTILALAKELYGPELMKSRVLELNASDERGISIVREKVKDFARTQLTNPPPGYKARYPCPPFKIIILDEADSMTQDAQSALRRTMETYSKITRFCLICNYVTRIIDPLASRCSKFRFKSLDQGNARRRLEEIAKLEGVGIEDGAVDALIKCSEGDLRKAITFLQSAARLVGAVAGGADGEDADKMEVDKKVVTVKIVEDIAGVIPDDTIQTLVKVMRPRAVGETYQAVAKVVEDMVADGWSAGQTMTQLHQAVVYDETIPDVQKNKIVMVFSEIDKRLVDGADEHLSILDLALRISGILAGR</sequence>
<dbReference type="InterPro" id="IPR027417">
    <property type="entry name" value="P-loop_NTPase"/>
</dbReference>
<evidence type="ECO:0000256" key="5">
    <source>
        <dbReference type="ARBA" id="ARBA00022840"/>
    </source>
</evidence>
<dbReference type="GO" id="GO:0006281">
    <property type="term" value="P:DNA repair"/>
    <property type="evidence" value="ECO:0007669"/>
    <property type="project" value="TreeGrafter"/>
</dbReference>
<evidence type="ECO:0000313" key="11">
    <source>
        <dbReference type="Proteomes" id="UP001197093"/>
    </source>
</evidence>
<dbReference type="GO" id="GO:0016887">
    <property type="term" value="F:ATP hydrolysis activity"/>
    <property type="evidence" value="ECO:0007669"/>
    <property type="project" value="InterPro"/>
</dbReference>
<dbReference type="InterPro" id="IPR013748">
    <property type="entry name" value="Rep_factorC_C"/>
</dbReference>
<feature type="region of interest" description="Disordered" evidence="8">
    <location>
        <begin position="1"/>
        <end position="32"/>
    </location>
</feature>
<evidence type="ECO:0000256" key="1">
    <source>
        <dbReference type="ARBA" id="ARBA00004123"/>
    </source>
</evidence>
<dbReference type="GO" id="GO:0006271">
    <property type="term" value="P:DNA strand elongation involved in DNA replication"/>
    <property type="evidence" value="ECO:0007669"/>
    <property type="project" value="UniProtKB-ARBA"/>
</dbReference>
<comment type="similarity">
    <text evidence="2">Belongs to the activator 1 small subunits family.</text>
</comment>
<dbReference type="InterPro" id="IPR003593">
    <property type="entry name" value="AAA+_ATPase"/>
</dbReference>
<dbReference type="InterPro" id="IPR008921">
    <property type="entry name" value="DNA_pol3_clamp-load_cplx_C"/>
</dbReference>
<keyword evidence="6" id="KW-0539">Nucleus</keyword>
<protein>
    <recommendedName>
        <fullName evidence="7">Replication factor C subunit 2</fullName>
    </recommendedName>
</protein>
<evidence type="ECO:0000256" key="3">
    <source>
        <dbReference type="ARBA" id="ARBA00022705"/>
    </source>
</evidence>
<name>A0AAD4F353_9PEZI</name>
<keyword evidence="4" id="KW-0547">Nucleotide-binding</keyword>
<dbReference type="Pfam" id="PF08542">
    <property type="entry name" value="Rep_fac_C"/>
    <property type="match status" value="1"/>
</dbReference>
<dbReference type="Gene3D" id="1.10.8.60">
    <property type="match status" value="1"/>
</dbReference>
<dbReference type="SMART" id="SM00382">
    <property type="entry name" value="AAA"/>
    <property type="match status" value="1"/>
</dbReference>
<dbReference type="SUPFAM" id="SSF48019">
    <property type="entry name" value="post-AAA+ oligomerization domain-like"/>
    <property type="match status" value="1"/>
</dbReference>
<evidence type="ECO:0000259" key="9">
    <source>
        <dbReference type="SMART" id="SM00382"/>
    </source>
</evidence>
<feature type="domain" description="AAA+ ATPase" evidence="9">
    <location>
        <begin position="66"/>
        <end position="202"/>
    </location>
</feature>
<dbReference type="GO" id="GO:0005663">
    <property type="term" value="C:DNA replication factor C complex"/>
    <property type="evidence" value="ECO:0007669"/>
    <property type="project" value="TreeGrafter"/>
</dbReference>
<reference evidence="10" key="1">
    <citation type="submission" date="2023-02" db="EMBL/GenBank/DDBJ databases">
        <authorList>
            <person name="Palmer J.M."/>
        </authorList>
    </citation>
    <scope>NUCLEOTIDE SEQUENCE</scope>
    <source>
        <strain evidence="10">FW57</strain>
    </source>
</reference>
<dbReference type="SUPFAM" id="SSF52540">
    <property type="entry name" value="P-loop containing nucleoside triphosphate hydrolases"/>
    <property type="match status" value="1"/>
</dbReference>
<evidence type="ECO:0000313" key="10">
    <source>
        <dbReference type="EMBL" id="KAG7292221.1"/>
    </source>
</evidence>
<dbReference type="FunFam" id="1.20.272.10:FF:000011">
    <property type="entry name" value="Replication factor C subunit 2"/>
    <property type="match status" value="1"/>
</dbReference>
<evidence type="ECO:0000256" key="2">
    <source>
        <dbReference type="ARBA" id="ARBA00005378"/>
    </source>
</evidence>
<dbReference type="InterPro" id="IPR050238">
    <property type="entry name" value="DNA_Rep/Repair_Clamp_Loader"/>
</dbReference>
<dbReference type="PANTHER" id="PTHR11669:SF20">
    <property type="entry name" value="REPLICATION FACTOR C SUBUNIT 4"/>
    <property type="match status" value="1"/>
</dbReference>
<dbReference type="InterPro" id="IPR047854">
    <property type="entry name" value="RFC_lid"/>
</dbReference>
<organism evidence="10 11">
    <name type="scientific">Staphylotrichum longicolle</name>
    <dbReference type="NCBI Taxonomy" id="669026"/>
    <lineage>
        <taxon>Eukaryota</taxon>
        <taxon>Fungi</taxon>
        <taxon>Dikarya</taxon>
        <taxon>Ascomycota</taxon>
        <taxon>Pezizomycotina</taxon>
        <taxon>Sordariomycetes</taxon>
        <taxon>Sordariomycetidae</taxon>
        <taxon>Sordariales</taxon>
        <taxon>Chaetomiaceae</taxon>
        <taxon>Staphylotrichum</taxon>
    </lineage>
</organism>
<dbReference type="Proteomes" id="UP001197093">
    <property type="component" value="Unassembled WGS sequence"/>
</dbReference>
<gene>
    <name evidence="10" type="primary">RFC2</name>
    <name evidence="10" type="ORF">NEMBOFW57_002256</name>
</gene>
<dbReference type="Gene3D" id="3.40.50.300">
    <property type="entry name" value="P-loop containing nucleotide triphosphate hydrolases"/>
    <property type="match status" value="1"/>
</dbReference>
<dbReference type="AlphaFoldDB" id="A0AAD4F353"/>
<dbReference type="InterPro" id="IPR003959">
    <property type="entry name" value="ATPase_AAA_core"/>
</dbReference>
<evidence type="ECO:0000256" key="8">
    <source>
        <dbReference type="SAM" id="MobiDB-lite"/>
    </source>
</evidence>
<evidence type="ECO:0000256" key="4">
    <source>
        <dbReference type="ARBA" id="ARBA00022741"/>
    </source>
</evidence>
<keyword evidence="11" id="KW-1185">Reference proteome</keyword>
<comment type="subcellular location">
    <subcellularLocation>
        <location evidence="1">Nucleus</location>
    </subcellularLocation>
</comment>
<comment type="caution">
    <text evidence="10">The sequence shown here is derived from an EMBL/GenBank/DDBJ whole genome shotgun (WGS) entry which is preliminary data.</text>
</comment>
<keyword evidence="5" id="KW-0067">ATP-binding</keyword>
<dbReference type="CDD" id="cd18140">
    <property type="entry name" value="HLD_clamp_RFC"/>
    <property type="match status" value="1"/>
</dbReference>
<dbReference type="GO" id="GO:0005634">
    <property type="term" value="C:nucleus"/>
    <property type="evidence" value="ECO:0007669"/>
    <property type="project" value="UniProtKB-SubCell"/>
</dbReference>
<dbReference type="PANTHER" id="PTHR11669">
    <property type="entry name" value="REPLICATION FACTOR C / DNA POLYMERASE III GAMMA-TAU SUBUNIT"/>
    <property type="match status" value="1"/>
</dbReference>
<evidence type="ECO:0000256" key="7">
    <source>
        <dbReference type="ARBA" id="ARBA00040745"/>
    </source>
</evidence>
<dbReference type="Gene3D" id="1.20.272.10">
    <property type="match status" value="1"/>
</dbReference>
<dbReference type="GO" id="GO:0003689">
    <property type="term" value="F:DNA clamp loader activity"/>
    <property type="evidence" value="ECO:0007669"/>
    <property type="project" value="TreeGrafter"/>
</dbReference>
<dbReference type="CDD" id="cd00009">
    <property type="entry name" value="AAA"/>
    <property type="match status" value="1"/>
</dbReference>
<dbReference type="FunFam" id="3.40.50.300:FF:000237">
    <property type="entry name" value="replication factor C subunit 4"/>
    <property type="match status" value="1"/>
</dbReference>